<protein>
    <submittedName>
        <fullName evidence="13">HlyC/CorC family transporter</fullName>
    </submittedName>
</protein>
<dbReference type="Gene3D" id="3.30.465.10">
    <property type="match status" value="1"/>
</dbReference>
<feature type="transmembrane region" description="Helical" evidence="10">
    <location>
        <begin position="57"/>
        <end position="82"/>
    </location>
</feature>
<dbReference type="PROSITE" id="PS51371">
    <property type="entry name" value="CBS"/>
    <property type="match status" value="2"/>
</dbReference>
<comment type="similarity">
    <text evidence="2">Belongs to the UPF0053 family.</text>
</comment>
<evidence type="ECO:0000313" key="13">
    <source>
        <dbReference type="EMBL" id="HIU48981.1"/>
    </source>
</evidence>
<evidence type="ECO:0000256" key="4">
    <source>
        <dbReference type="ARBA" id="ARBA00022737"/>
    </source>
</evidence>
<keyword evidence="7 9" id="KW-0472">Membrane</keyword>
<organism evidence="13 14">
    <name type="scientific">Candidatus Avimonoglobus intestinipullorum</name>
    <dbReference type="NCBI Taxonomy" id="2840699"/>
    <lineage>
        <taxon>Bacteria</taxon>
        <taxon>Bacillati</taxon>
        <taxon>Bacillota</taxon>
        <taxon>Clostridia</taxon>
        <taxon>Eubacteriales</taxon>
        <taxon>Candidatus Avimonoglobus</taxon>
    </lineage>
</organism>
<dbReference type="GO" id="GO:0005886">
    <property type="term" value="C:plasma membrane"/>
    <property type="evidence" value="ECO:0007669"/>
    <property type="project" value="TreeGrafter"/>
</dbReference>
<sequence length="413" mass="46013">MNGAIIALVVLIILSAYFSAMETAFTSLNRIRLKNMANSGNKRAALTLDMCENFDKILSTILIGNNIVNILSTSLATSLFVLYFPKNGVAVSTIVMTVIVLIFGEIGPKSIAKEMPEEFALFAAPVLNGLCVIFTPLTVLFSGLKKLIAKILKVKGDRSITEEELLTMVEEARSEGSIGDNEGELIKSAIEFYDLEVEDILIPRVDVIAVDSAGSPEEIDHIFYETRFSRLPVYKETIDNVIGIINQKDFQYQVIGKGEPLEHVIKPALYVLEHMQISDLMRLLQQKKSHMAVVTDEYGGTLGIVTLEDIIEELVGEIWDEHDEVVEEFTEISPLCYRVSCNANLDKMLELFDLEEEAQSSTVGGWVMEELGRIPKEGDRFRFRNLSVTVTKVEDRRALEVIAAALEPGELEE</sequence>
<dbReference type="InterPro" id="IPR046342">
    <property type="entry name" value="CBS_dom_sf"/>
</dbReference>
<dbReference type="InterPro" id="IPR000644">
    <property type="entry name" value="CBS_dom"/>
</dbReference>
<dbReference type="AlphaFoldDB" id="A0A9D1S6R0"/>
<dbReference type="SMART" id="SM00116">
    <property type="entry name" value="CBS"/>
    <property type="match status" value="2"/>
</dbReference>
<dbReference type="PROSITE" id="PS51846">
    <property type="entry name" value="CNNM"/>
    <property type="match status" value="1"/>
</dbReference>
<evidence type="ECO:0000256" key="9">
    <source>
        <dbReference type="PROSITE-ProRule" id="PRU01193"/>
    </source>
</evidence>
<feature type="domain" description="CNNM transmembrane" evidence="12">
    <location>
        <begin position="1"/>
        <end position="185"/>
    </location>
</feature>
<evidence type="ECO:0000256" key="7">
    <source>
        <dbReference type="ARBA" id="ARBA00023136"/>
    </source>
</evidence>
<evidence type="ECO:0000256" key="5">
    <source>
        <dbReference type="ARBA" id="ARBA00022989"/>
    </source>
</evidence>
<reference evidence="13" key="2">
    <citation type="journal article" date="2021" name="PeerJ">
        <title>Extensive microbial diversity within the chicken gut microbiome revealed by metagenomics and culture.</title>
        <authorList>
            <person name="Gilroy R."/>
            <person name="Ravi A."/>
            <person name="Getino M."/>
            <person name="Pursley I."/>
            <person name="Horton D.L."/>
            <person name="Alikhan N.F."/>
            <person name="Baker D."/>
            <person name="Gharbi K."/>
            <person name="Hall N."/>
            <person name="Watson M."/>
            <person name="Adriaenssens E.M."/>
            <person name="Foster-Nyarko E."/>
            <person name="Jarju S."/>
            <person name="Secka A."/>
            <person name="Antonio M."/>
            <person name="Oren A."/>
            <person name="Chaudhuri R.R."/>
            <person name="La Ragione R."/>
            <person name="Hildebrand F."/>
            <person name="Pallen M.J."/>
        </authorList>
    </citation>
    <scope>NUCLEOTIDE SEQUENCE</scope>
    <source>
        <strain evidence="13">ChiSjej4B22-9803</strain>
    </source>
</reference>
<evidence type="ECO:0000313" key="14">
    <source>
        <dbReference type="Proteomes" id="UP000824111"/>
    </source>
</evidence>
<dbReference type="PANTHER" id="PTHR22777:SF17">
    <property type="entry name" value="UPF0053 PROTEIN SLL0260"/>
    <property type="match status" value="1"/>
</dbReference>
<evidence type="ECO:0000259" key="12">
    <source>
        <dbReference type="PROSITE" id="PS51846"/>
    </source>
</evidence>
<dbReference type="SUPFAM" id="SSF54631">
    <property type="entry name" value="CBS-domain pair"/>
    <property type="match status" value="1"/>
</dbReference>
<dbReference type="InterPro" id="IPR044751">
    <property type="entry name" value="Ion_transp-like_CBS"/>
</dbReference>
<dbReference type="Gene3D" id="3.10.580.10">
    <property type="entry name" value="CBS-domain"/>
    <property type="match status" value="1"/>
</dbReference>
<dbReference type="InterPro" id="IPR005170">
    <property type="entry name" value="Transptr-assoc_dom"/>
</dbReference>
<keyword evidence="5 9" id="KW-1133">Transmembrane helix</keyword>
<dbReference type="SUPFAM" id="SSF56176">
    <property type="entry name" value="FAD-binding/transporter-associated domain-like"/>
    <property type="match status" value="1"/>
</dbReference>
<feature type="domain" description="CBS" evidence="11">
    <location>
        <begin position="264"/>
        <end position="324"/>
    </location>
</feature>
<comment type="caution">
    <text evidence="13">The sequence shown here is derived from an EMBL/GenBank/DDBJ whole genome shotgun (WGS) entry which is preliminary data.</text>
</comment>
<dbReference type="FunFam" id="3.10.580.10:FF:000002">
    <property type="entry name" value="Magnesium/cobalt efflux protein CorC"/>
    <property type="match status" value="1"/>
</dbReference>
<evidence type="ECO:0000259" key="11">
    <source>
        <dbReference type="PROSITE" id="PS51371"/>
    </source>
</evidence>
<name>A0A9D1S6R0_9FIRM</name>
<proteinExistence type="inferred from homology"/>
<dbReference type="SMART" id="SM01091">
    <property type="entry name" value="CorC_HlyC"/>
    <property type="match status" value="1"/>
</dbReference>
<evidence type="ECO:0000256" key="8">
    <source>
        <dbReference type="PROSITE-ProRule" id="PRU00703"/>
    </source>
</evidence>
<evidence type="ECO:0000256" key="10">
    <source>
        <dbReference type="SAM" id="Phobius"/>
    </source>
</evidence>
<dbReference type="EMBL" id="DVND01000164">
    <property type="protein sequence ID" value="HIU48981.1"/>
    <property type="molecule type" value="Genomic_DNA"/>
</dbReference>
<keyword evidence="6 8" id="KW-0129">CBS domain</keyword>
<evidence type="ECO:0000256" key="6">
    <source>
        <dbReference type="ARBA" id="ARBA00023122"/>
    </source>
</evidence>
<feature type="transmembrane region" description="Helical" evidence="10">
    <location>
        <begin position="119"/>
        <end position="144"/>
    </location>
</feature>
<dbReference type="Pfam" id="PF03471">
    <property type="entry name" value="CorC_HlyC"/>
    <property type="match status" value="1"/>
</dbReference>
<feature type="domain" description="CBS" evidence="11">
    <location>
        <begin position="201"/>
        <end position="261"/>
    </location>
</feature>
<dbReference type="GO" id="GO:0050660">
    <property type="term" value="F:flavin adenine dinucleotide binding"/>
    <property type="evidence" value="ECO:0007669"/>
    <property type="project" value="InterPro"/>
</dbReference>
<gene>
    <name evidence="13" type="ORF">IAB04_06420</name>
</gene>
<dbReference type="Pfam" id="PF01595">
    <property type="entry name" value="CNNM"/>
    <property type="match status" value="1"/>
</dbReference>
<dbReference type="PANTHER" id="PTHR22777">
    <property type="entry name" value="HEMOLYSIN-RELATED"/>
    <property type="match status" value="1"/>
</dbReference>
<dbReference type="Proteomes" id="UP000824111">
    <property type="component" value="Unassembled WGS sequence"/>
</dbReference>
<accession>A0A9D1S6R0</accession>
<keyword evidence="3 9" id="KW-0812">Transmembrane</keyword>
<dbReference type="CDD" id="cd04590">
    <property type="entry name" value="CBS_pair_CorC_HlyC_assoc"/>
    <property type="match status" value="1"/>
</dbReference>
<dbReference type="Pfam" id="PF00571">
    <property type="entry name" value="CBS"/>
    <property type="match status" value="2"/>
</dbReference>
<comment type="subcellular location">
    <subcellularLocation>
        <location evidence="1">Membrane</location>
        <topology evidence="1">Multi-pass membrane protein</topology>
    </subcellularLocation>
</comment>
<feature type="transmembrane region" description="Helical" evidence="10">
    <location>
        <begin position="89"/>
        <end position="107"/>
    </location>
</feature>
<dbReference type="InterPro" id="IPR016169">
    <property type="entry name" value="FAD-bd_PCMH_sub2"/>
</dbReference>
<evidence type="ECO:0000256" key="2">
    <source>
        <dbReference type="ARBA" id="ARBA00006337"/>
    </source>
</evidence>
<dbReference type="InterPro" id="IPR036318">
    <property type="entry name" value="FAD-bd_PCMH-like_sf"/>
</dbReference>
<reference evidence="13" key="1">
    <citation type="submission" date="2020-10" db="EMBL/GenBank/DDBJ databases">
        <authorList>
            <person name="Gilroy R."/>
        </authorList>
    </citation>
    <scope>NUCLEOTIDE SEQUENCE</scope>
    <source>
        <strain evidence="13">ChiSjej4B22-9803</strain>
    </source>
</reference>
<keyword evidence="4" id="KW-0677">Repeat</keyword>
<evidence type="ECO:0000256" key="1">
    <source>
        <dbReference type="ARBA" id="ARBA00004141"/>
    </source>
</evidence>
<evidence type="ECO:0000256" key="3">
    <source>
        <dbReference type="ARBA" id="ARBA00022692"/>
    </source>
</evidence>
<dbReference type="InterPro" id="IPR002550">
    <property type="entry name" value="CNNM"/>
</dbReference>